<dbReference type="InterPro" id="IPR050438">
    <property type="entry name" value="LMW_PTPase"/>
</dbReference>
<dbReference type="SUPFAM" id="SSF52788">
    <property type="entry name" value="Phosphotyrosine protein phosphatases I"/>
    <property type="match status" value="1"/>
</dbReference>
<dbReference type="GO" id="GO:0004725">
    <property type="term" value="F:protein tyrosine phosphatase activity"/>
    <property type="evidence" value="ECO:0007669"/>
    <property type="project" value="UniProtKB-EC"/>
</dbReference>
<sequence>MPKLPSFLFVCTGNICRSPLAEAAMRSEATRRGLSLDIDSAGTGSWHIGDPPDRRARATAQRHGLTIDAYRARQVEPEDFERFDHILALDESHRRALLRLAPDSIRHKITLLLDHVPNRRGEEVDDPYYGPDSGFEATWRDVAEACRHLAAATLDERNRS</sequence>
<dbReference type="InterPro" id="IPR023485">
    <property type="entry name" value="Ptyr_pPase"/>
</dbReference>
<dbReference type="OrthoDB" id="9784339at2"/>
<reference evidence="5 6" key="1">
    <citation type="submission" date="2016-03" db="EMBL/GenBank/DDBJ databases">
        <title>Acetic acid bacteria sequencing.</title>
        <authorList>
            <person name="Brandt J."/>
            <person name="Jakob F."/>
            <person name="Vogel R.F."/>
        </authorList>
    </citation>
    <scope>NUCLEOTIDE SEQUENCE [LARGE SCALE GENOMIC DNA]</scope>
    <source>
        <strain evidence="5 6">NBRC 101099</strain>
    </source>
</reference>
<dbReference type="SMART" id="SM00226">
    <property type="entry name" value="LMWPc"/>
    <property type="match status" value="1"/>
</dbReference>
<dbReference type="PANTHER" id="PTHR11717:SF7">
    <property type="entry name" value="LOW MOLECULAR WEIGHT PHOSPHOTYROSINE PROTEIN PHOSPHATASE"/>
    <property type="match status" value="1"/>
</dbReference>
<evidence type="ECO:0000313" key="5">
    <source>
        <dbReference type="EMBL" id="AQS87631.1"/>
    </source>
</evidence>
<evidence type="ECO:0000256" key="4">
    <source>
        <dbReference type="ARBA" id="ARBA00022912"/>
    </source>
</evidence>
<gene>
    <name evidence="5" type="ORF">A0U93_06430</name>
</gene>
<dbReference type="Proteomes" id="UP000188604">
    <property type="component" value="Chromosome"/>
</dbReference>
<dbReference type="Gene3D" id="3.40.50.2300">
    <property type="match status" value="1"/>
</dbReference>
<dbReference type="STRING" id="320497.A0U93_06430"/>
<proteinExistence type="inferred from homology"/>
<name>A0A1U9KP87_9PROT</name>
<dbReference type="Pfam" id="PF01451">
    <property type="entry name" value="LMWPc"/>
    <property type="match status" value="1"/>
</dbReference>
<organism evidence="5 6">
    <name type="scientific">Neoasaia chiangmaiensis</name>
    <dbReference type="NCBI Taxonomy" id="320497"/>
    <lineage>
        <taxon>Bacteria</taxon>
        <taxon>Pseudomonadati</taxon>
        <taxon>Pseudomonadota</taxon>
        <taxon>Alphaproteobacteria</taxon>
        <taxon>Acetobacterales</taxon>
        <taxon>Acetobacteraceae</taxon>
        <taxon>Neoasaia</taxon>
    </lineage>
</organism>
<dbReference type="PANTHER" id="PTHR11717">
    <property type="entry name" value="LOW MOLECULAR WEIGHT PROTEIN TYROSINE PHOSPHATASE"/>
    <property type="match status" value="1"/>
</dbReference>
<dbReference type="RefSeq" id="WP_077806621.1">
    <property type="nucleotide sequence ID" value="NZ_BJXS01000002.1"/>
</dbReference>
<dbReference type="CDD" id="cd16343">
    <property type="entry name" value="LMWPTP"/>
    <property type="match status" value="1"/>
</dbReference>
<dbReference type="KEGG" id="nch:A0U93_06430"/>
<protein>
    <recommendedName>
        <fullName evidence="2">protein-tyrosine-phosphatase</fullName>
        <ecNumber evidence="2">3.1.3.48</ecNumber>
    </recommendedName>
</protein>
<evidence type="ECO:0000256" key="3">
    <source>
        <dbReference type="ARBA" id="ARBA00022801"/>
    </source>
</evidence>
<dbReference type="AlphaFoldDB" id="A0A1U9KP87"/>
<dbReference type="EC" id="3.1.3.48" evidence="2"/>
<dbReference type="InterPro" id="IPR017867">
    <property type="entry name" value="Tyr_phospatase_low_mol_wt"/>
</dbReference>
<evidence type="ECO:0000256" key="2">
    <source>
        <dbReference type="ARBA" id="ARBA00013064"/>
    </source>
</evidence>
<keyword evidence="3" id="KW-0378">Hydrolase</keyword>
<accession>A0A1U9KP87</accession>
<dbReference type="EMBL" id="CP014691">
    <property type="protein sequence ID" value="AQS87631.1"/>
    <property type="molecule type" value="Genomic_DNA"/>
</dbReference>
<evidence type="ECO:0000313" key="6">
    <source>
        <dbReference type="Proteomes" id="UP000188604"/>
    </source>
</evidence>
<keyword evidence="4" id="KW-0904">Protein phosphatase</keyword>
<keyword evidence="6" id="KW-1185">Reference proteome</keyword>
<comment type="similarity">
    <text evidence="1">Belongs to the low molecular weight phosphotyrosine protein phosphatase family.</text>
</comment>
<dbReference type="InterPro" id="IPR036196">
    <property type="entry name" value="Ptyr_pPase_sf"/>
</dbReference>
<evidence type="ECO:0000256" key="1">
    <source>
        <dbReference type="ARBA" id="ARBA00011063"/>
    </source>
</evidence>
<dbReference type="PRINTS" id="PR00719">
    <property type="entry name" value="LMWPTPASE"/>
</dbReference>